<organism evidence="2 3">
    <name type="scientific">Microtetraspora malaysiensis</name>
    <dbReference type="NCBI Taxonomy" id="161358"/>
    <lineage>
        <taxon>Bacteria</taxon>
        <taxon>Bacillati</taxon>
        <taxon>Actinomycetota</taxon>
        <taxon>Actinomycetes</taxon>
        <taxon>Streptosporangiales</taxon>
        <taxon>Streptosporangiaceae</taxon>
        <taxon>Microtetraspora</taxon>
    </lineage>
</organism>
<protein>
    <submittedName>
        <fullName evidence="2">Class I SAM-dependent methyltransferase</fullName>
        <ecNumber evidence="2">2.1.1.-</ecNumber>
    </submittedName>
</protein>
<gene>
    <name evidence="2" type="ORF">ACFYXI_15330</name>
</gene>
<comment type="caution">
    <text evidence="2">The sequence shown here is derived from an EMBL/GenBank/DDBJ whole genome shotgun (WGS) entry which is preliminary data.</text>
</comment>
<proteinExistence type="predicted"/>
<accession>A0ABW6SPR7</accession>
<dbReference type="GO" id="GO:0032259">
    <property type="term" value="P:methylation"/>
    <property type="evidence" value="ECO:0007669"/>
    <property type="project" value="UniProtKB-KW"/>
</dbReference>
<sequence>MPTTRRLIVAAAAVGALTLAALTVLILLEIVEILAGLTLGLLICATGLMFLVALSVRRVDGKALRIDGRVKRQEAALAKVANALGSVTERLEQVAAAAEARGPRREEDLRAILTSLGEDRVNATLARQEIEKAVGDAGALVGTRLDHVEKALTREFRQGYRQVEAYVDLRSLIEPRAPLPELRGWAASPDLLHRLVGHICEHRPRLVVECGSGSSTVWLGYAVERYGGGRVVSLEHDERYYALSRDLVRAHGLSHIVEVRHAPLRPWRHGAESWSWYDEDATRDLDGIGLLLVDGPPGATGPQARYPAVPALLDRCAKDVRILVDDAARADERAAVRRWLDEFPLEAVEHEADKGLVTLTRATP</sequence>
<dbReference type="InterPro" id="IPR029063">
    <property type="entry name" value="SAM-dependent_MTases_sf"/>
</dbReference>
<dbReference type="RefSeq" id="WP_387411722.1">
    <property type="nucleotide sequence ID" value="NZ_JBIASD010000008.1"/>
</dbReference>
<keyword evidence="2" id="KW-0808">Transferase</keyword>
<feature type="transmembrane region" description="Helical" evidence="1">
    <location>
        <begin position="7"/>
        <end position="27"/>
    </location>
</feature>
<dbReference type="Proteomes" id="UP001602013">
    <property type="component" value="Unassembled WGS sequence"/>
</dbReference>
<evidence type="ECO:0000256" key="1">
    <source>
        <dbReference type="SAM" id="Phobius"/>
    </source>
</evidence>
<dbReference type="SUPFAM" id="SSF53335">
    <property type="entry name" value="S-adenosyl-L-methionine-dependent methyltransferases"/>
    <property type="match status" value="1"/>
</dbReference>
<evidence type="ECO:0000313" key="3">
    <source>
        <dbReference type="Proteomes" id="UP001602013"/>
    </source>
</evidence>
<keyword evidence="1" id="KW-0472">Membrane</keyword>
<dbReference type="GO" id="GO:0008168">
    <property type="term" value="F:methyltransferase activity"/>
    <property type="evidence" value="ECO:0007669"/>
    <property type="project" value="UniProtKB-KW"/>
</dbReference>
<keyword evidence="1" id="KW-1133">Transmembrane helix</keyword>
<reference evidence="2 3" key="1">
    <citation type="submission" date="2024-10" db="EMBL/GenBank/DDBJ databases">
        <title>The Natural Products Discovery Center: Release of the First 8490 Sequenced Strains for Exploring Actinobacteria Biosynthetic Diversity.</title>
        <authorList>
            <person name="Kalkreuter E."/>
            <person name="Kautsar S.A."/>
            <person name="Yang D."/>
            <person name="Bader C.D."/>
            <person name="Teijaro C.N."/>
            <person name="Fluegel L."/>
            <person name="Davis C.M."/>
            <person name="Simpson J.R."/>
            <person name="Lauterbach L."/>
            <person name="Steele A.D."/>
            <person name="Gui C."/>
            <person name="Meng S."/>
            <person name="Li G."/>
            <person name="Viehrig K."/>
            <person name="Ye F."/>
            <person name="Su P."/>
            <person name="Kiefer A.F."/>
            <person name="Nichols A."/>
            <person name="Cepeda A.J."/>
            <person name="Yan W."/>
            <person name="Fan B."/>
            <person name="Jiang Y."/>
            <person name="Adhikari A."/>
            <person name="Zheng C.-J."/>
            <person name="Schuster L."/>
            <person name="Cowan T.M."/>
            <person name="Smanski M.J."/>
            <person name="Chevrette M.G."/>
            <person name="De Carvalho L.P.S."/>
            <person name="Shen B."/>
        </authorList>
    </citation>
    <scope>NUCLEOTIDE SEQUENCE [LARGE SCALE GENOMIC DNA]</scope>
    <source>
        <strain evidence="2 3">NPDC002173</strain>
    </source>
</reference>
<dbReference type="Gene3D" id="3.40.50.150">
    <property type="entry name" value="Vaccinia Virus protein VP39"/>
    <property type="match status" value="1"/>
</dbReference>
<dbReference type="EMBL" id="JBIASD010000008">
    <property type="protein sequence ID" value="MFF3666969.1"/>
    <property type="molecule type" value="Genomic_DNA"/>
</dbReference>
<dbReference type="EC" id="2.1.1.-" evidence="2"/>
<keyword evidence="3" id="KW-1185">Reference proteome</keyword>
<dbReference type="Pfam" id="PF13578">
    <property type="entry name" value="Methyltransf_24"/>
    <property type="match status" value="1"/>
</dbReference>
<feature type="transmembrane region" description="Helical" evidence="1">
    <location>
        <begin position="33"/>
        <end position="56"/>
    </location>
</feature>
<keyword evidence="2" id="KW-0489">Methyltransferase</keyword>
<keyword evidence="1" id="KW-0812">Transmembrane</keyword>
<evidence type="ECO:0000313" key="2">
    <source>
        <dbReference type="EMBL" id="MFF3666969.1"/>
    </source>
</evidence>
<name>A0ABW6SPR7_9ACTN</name>